<protein>
    <recommendedName>
        <fullName evidence="5">Alpha-galactosidase</fullName>
        <ecNumber evidence="5">3.2.1.22</ecNumber>
    </recommendedName>
    <alternativeName>
        <fullName evidence="5">Melibiase</fullName>
    </alternativeName>
</protein>
<feature type="domain" description="Alpha galactosidase C-terminal" evidence="7">
    <location>
        <begin position="385"/>
        <end position="458"/>
    </location>
</feature>
<evidence type="ECO:0000256" key="6">
    <source>
        <dbReference type="SAM" id="SignalP"/>
    </source>
</evidence>
<name>A0A4R4K608_9BACT</name>
<keyword evidence="4 5" id="KW-0326">Glycosidase</keyword>
<dbReference type="Gene3D" id="2.60.40.1180">
    <property type="entry name" value="Golgi alpha-mannosidase II"/>
    <property type="match status" value="1"/>
</dbReference>
<sequence>MSKNSCLLFLFMGVWSVSIAQTPSAQLAPTPPMGWNSYNAFGATVEESEFRANAEYVAKNLKKHGWNYVVIDFCWWYPHPPGSNQSNPPQFKLKSDGSLVPYFGMDEYGRLMPDVRRFPSSAAGKGFKPLADYVHSLGLKFGIHVMRGIPRQAVWYNTPIMGASGVRAKDVVDTTSICPWLNTMWGVNMSKEGSQEYYDSILKLYADWGVDFIKLDDTDLDEKYPYRRQEVTAFHKAIESTNRPITLSLSLNMKYENREHAKENAETWRISKDYWDSWEQLEEQFALCAQWAHVAEPGNWPDADMLQLGKIAKRGPVGNERYSRFTEVEQITHMTLWSICKSPLMFGGNLPENTDFVTSLITNDEIIAVNQRGVSPKEVYRKEEKIVWMSKVPNSTAINLALFNHAKETRHVEVTFEQLGLNPKARYTVRDLWKKQDIGVFKGTFAQEIKSHGAGMYLITEAKK</sequence>
<dbReference type="InterPro" id="IPR017853">
    <property type="entry name" value="GH"/>
</dbReference>
<dbReference type="InterPro" id="IPR041233">
    <property type="entry name" value="Melibiase_C"/>
</dbReference>
<keyword evidence="9" id="KW-1185">Reference proteome</keyword>
<dbReference type="Pfam" id="PF16499">
    <property type="entry name" value="Melibiase_2"/>
    <property type="match status" value="1"/>
</dbReference>
<dbReference type="PRINTS" id="PR00740">
    <property type="entry name" value="GLHYDRLASE27"/>
</dbReference>
<evidence type="ECO:0000256" key="2">
    <source>
        <dbReference type="ARBA" id="ARBA00022729"/>
    </source>
</evidence>
<keyword evidence="5" id="KW-1015">Disulfide bond</keyword>
<dbReference type="EMBL" id="SMJU01000011">
    <property type="protein sequence ID" value="TDB62763.1"/>
    <property type="molecule type" value="Genomic_DNA"/>
</dbReference>
<feature type="chain" id="PRO_5020486417" description="Alpha-galactosidase" evidence="6">
    <location>
        <begin position="21"/>
        <end position="464"/>
    </location>
</feature>
<dbReference type="RefSeq" id="WP_132120106.1">
    <property type="nucleotide sequence ID" value="NZ_SMJU01000011.1"/>
</dbReference>
<comment type="catalytic activity">
    <reaction evidence="5">
        <text>Hydrolysis of terminal, non-reducing alpha-D-galactose residues in alpha-D-galactosides, including galactose oligosaccharides, galactomannans and galactolipids.</text>
        <dbReference type="EC" id="3.2.1.22"/>
    </reaction>
</comment>
<dbReference type="InterPro" id="IPR013780">
    <property type="entry name" value="Glyco_hydro_b"/>
</dbReference>
<accession>A0A4R4K608</accession>
<dbReference type="InterPro" id="IPR013785">
    <property type="entry name" value="Aldolase_TIM"/>
</dbReference>
<evidence type="ECO:0000313" key="8">
    <source>
        <dbReference type="EMBL" id="TDB62763.1"/>
    </source>
</evidence>
<dbReference type="Gene3D" id="3.20.20.70">
    <property type="entry name" value="Aldolase class I"/>
    <property type="match status" value="1"/>
</dbReference>
<reference evidence="8 9" key="1">
    <citation type="submission" date="2019-02" db="EMBL/GenBank/DDBJ databases">
        <title>Arundinibacter roseus gen. nov., sp. nov., a new member of the family Cytophagaceae.</title>
        <authorList>
            <person name="Szuroczki S."/>
            <person name="Khayer B."/>
            <person name="Sproer C."/>
            <person name="Toumi M."/>
            <person name="Szabo A."/>
            <person name="Felfoldi T."/>
            <person name="Schumann P."/>
            <person name="Toth E."/>
        </authorList>
    </citation>
    <scope>NUCLEOTIDE SEQUENCE [LARGE SCALE GENOMIC DNA]</scope>
    <source>
        <strain evidence="8 9">DMA-k-7a</strain>
    </source>
</reference>
<dbReference type="EC" id="3.2.1.22" evidence="5"/>
<evidence type="ECO:0000256" key="3">
    <source>
        <dbReference type="ARBA" id="ARBA00022801"/>
    </source>
</evidence>
<dbReference type="GO" id="GO:0004557">
    <property type="term" value="F:alpha-galactosidase activity"/>
    <property type="evidence" value="ECO:0007669"/>
    <property type="project" value="UniProtKB-EC"/>
</dbReference>
<dbReference type="Proteomes" id="UP000295706">
    <property type="component" value="Unassembled WGS sequence"/>
</dbReference>
<evidence type="ECO:0000256" key="4">
    <source>
        <dbReference type="ARBA" id="ARBA00023295"/>
    </source>
</evidence>
<dbReference type="CDD" id="cd14792">
    <property type="entry name" value="GH27"/>
    <property type="match status" value="1"/>
</dbReference>
<dbReference type="PANTHER" id="PTHR11452">
    <property type="entry name" value="ALPHA-GALACTOSIDASE/ALPHA-N-ACETYLGALACTOSAMINIDASE"/>
    <property type="match status" value="1"/>
</dbReference>
<gene>
    <name evidence="8" type="ORF">EZE20_17670</name>
</gene>
<dbReference type="SUPFAM" id="SSF51445">
    <property type="entry name" value="(Trans)glycosidases"/>
    <property type="match status" value="1"/>
</dbReference>
<feature type="signal peptide" evidence="6">
    <location>
        <begin position="1"/>
        <end position="20"/>
    </location>
</feature>
<keyword evidence="3 5" id="KW-0378">Hydrolase</keyword>
<keyword evidence="2 6" id="KW-0732">Signal</keyword>
<dbReference type="SUPFAM" id="SSF51011">
    <property type="entry name" value="Glycosyl hydrolase domain"/>
    <property type="match status" value="1"/>
</dbReference>
<organism evidence="8 9">
    <name type="scientific">Arundinibacter roseus</name>
    <dbReference type="NCBI Taxonomy" id="2070510"/>
    <lineage>
        <taxon>Bacteria</taxon>
        <taxon>Pseudomonadati</taxon>
        <taxon>Bacteroidota</taxon>
        <taxon>Cytophagia</taxon>
        <taxon>Cytophagales</taxon>
        <taxon>Spirosomataceae</taxon>
        <taxon>Arundinibacter</taxon>
    </lineage>
</organism>
<dbReference type="InterPro" id="IPR002241">
    <property type="entry name" value="Glyco_hydro_27"/>
</dbReference>
<evidence type="ECO:0000256" key="5">
    <source>
        <dbReference type="RuleBase" id="RU361168"/>
    </source>
</evidence>
<comment type="caution">
    <text evidence="8">The sequence shown here is derived from an EMBL/GenBank/DDBJ whole genome shotgun (WGS) entry which is preliminary data.</text>
</comment>
<dbReference type="PANTHER" id="PTHR11452:SF42">
    <property type="entry name" value="ALPHA-GALACTOSIDASE"/>
    <property type="match status" value="1"/>
</dbReference>
<dbReference type="OrthoDB" id="9807519at2"/>
<dbReference type="Pfam" id="PF17801">
    <property type="entry name" value="Melibiase_C"/>
    <property type="match status" value="1"/>
</dbReference>
<dbReference type="AlphaFoldDB" id="A0A4R4K608"/>
<evidence type="ECO:0000259" key="7">
    <source>
        <dbReference type="Pfam" id="PF17801"/>
    </source>
</evidence>
<evidence type="ECO:0000313" key="9">
    <source>
        <dbReference type="Proteomes" id="UP000295706"/>
    </source>
</evidence>
<comment type="similarity">
    <text evidence="1 5">Belongs to the glycosyl hydrolase 27 family.</text>
</comment>
<evidence type="ECO:0000256" key="1">
    <source>
        <dbReference type="ARBA" id="ARBA00009743"/>
    </source>
</evidence>
<dbReference type="GO" id="GO:0005975">
    <property type="term" value="P:carbohydrate metabolic process"/>
    <property type="evidence" value="ECO:0007669"/>
    <property type="project" value="InterPro"/>
</dbReference>
<proteinExistence type="inferred from homology"/>